<proteinExistence type="predicted"/>
<protein>
    <recommendedName>
        <fullName evidence="3">YolD-like family protein</fullName>
    </recommendedName>
</protein>
<dbReference type="Proteomes" id="UP000297454">
    <property type="component" value="Unassembled WGS sequence"/>
</dbReference>
<accession>A0A4V3IY73</accession>
<keyword evidence="2" id="KW-1185">Reference proteome</keyword>
<sequence length="138" mass="16581">MMKKNIHDYSDIINIERPVFKMNKMSAYERAAQFSPFAALSGHDKAIQETVRNTQEKKFFYENYKNLLDYNLQKILKKINLNPKIRVVYFEKDKLKSGGKYIKKILNIKRIDKTHKILYFENDIKIKLDDIYEIELIK</sequence>
<evidence type="ECO:0000313" key="1">
    <source>
        <dbReference type="EMBL" id="TFF65500.1"/>
    </source>
</evidence>
<gene>
    <name evidence="1" type="ORF">EQF91_05800</name>
</gene>
<name>A0A4V3IY73_9FIRM</name>
<organism evidence="1 2">
    <name type="scientific">Helcococcus ovis</name>
    <dbReference type="NCBI Taxonomy" id="72026"/>
    <lineage>
        <taxon>Bacteria</taxon>
        <taxon>Bacillati</taxon>
        <taxon>Bacillota</taxon>
        <taxon>Tissierellia</taxon>
        <taxon>Tissierellales</taxon>
        <taxon>Peptoniphilaceae</taxon>
        <taxon>Helcococcus</taxon>
    </lineage>
</organism>
<evidence type="ECO:0008006" key="3">
    <source>
        <dbReference type="Google" id="ProtNLM"/>
    </source>
</evidence>
<evidence type="ECO:0000313" key="2">
    <source>
        <dbReference type="Proteomes" id="UP000297454"/>
    </source>
</evidence>
<comment type="caution">
    <text evidence="1">The sequence shown here is derived from an EMBL/GenBank/DDBJ whole genome shotgun (WGS) entry which is preliminary data.</text>
</comment>
<dbReference type="OrthoDB" id="361760at2"/>
<reference evidence="1 2" key="1">
    <citation type="submission" date="2019-01" db="EMBL/GenBank/DDBJ databases">
        <title>Draft Genome Sequences of Helcococcus ovis Strains Isolated from the Uterus and Vagina of Dairy Cows with Metritis.</title>
        <authorList>
            <person name="Cunha F."/>
            <person name="Jeon S.J."/>
            <person name="Kutzer P."/>
            <person name="Galvao K.N."/>
        </authorList>
    </citation>
    <scope>NUCLEOTIDE SEQUENCE [LARGE SCALE GENOMIC DNA]</scope>
    <source>
        <strain evidence="1 2">KG-37</strain>
    </source>
</reference>
<dbReference type="EMBL" id="SCFR01000019">
    <property type="protein sequence ID" value="TFF65500.1"/>
    <property type="molecule type" value="Genomic_DNA"/>
</dbReference>
<dbReference type="AlphaFoldDB" id="A0A4V3IY73"/>